<dbReference type="EC" id="6.3.4.19" evidence="8"/>
<evidence type="ECO:0000256" key="2">
    <source>
        <dbReference type="ARBA" id="ARBA00022490"/>
    </source>
</evidence>
<name>A0A250G157_9FLAO</name>
<evidence type="ECO:0000256" key="5">
    <source>
        <dbReference type="ARBA" id="ARBA00022741"/>
    </source>
</evidence>
<evidence type="ECO:0000256" key="3">
    <source>
        <dbReference type="ARBA" id="ARBA00022598"/>
    </source>
</evidence>
<protein>
    <recommendedName>
        <fullName evidence="8">tRNA(Ile)-lysidine synthase</fullName>
        <ecNumber evidence="8">6.3.4.19</ecNumber>
    </recommendedName>
    <alternativeName>
        <fullName evidence="8">tRNA(Ile)-2-lysyl-cytidine synthase</fullName>
    </alternativeName>
    <alternativeName>
        <fullName evidence="8">tRNA(Ile)-lysidine synthetase</fullName>
    </alternativeName>
</protein>
<organism evidence="10 11">
    <name type="scientific">Capnocytophaga canimorsus</name>
    <dbReference type="NCBI Taxonomy" id="28188"/>
    <lineage>
        <taxon>Bacteria</taxon>
        <taxon>Pseudomonadati</taxon>
        <taxon>Bacteroidota</taxon>
        <taxon>Flavobacteriia</taxon>
        <taxon>Flavobacteriales</taxon>
        <taxon>Flavobacteriaceae</taxon>
        <taxon>Capnocytophaga</taxon>
    </lineage>
</organism>
<evidence type="ECO:0000256" key="6">
    <source>
        <dbReference type="ARBA" id="ARBA00022840"/>
    </source>
</evidence>
<dbReference type="InterPro" id="IPR012795">
    <property type="entry name" value="tRNA_Ile_lys_synt_N"/>
</dbReference>
<feature type="binding site" evidence="8">
    <location>
        <begin position="24"/>
        <end position="29"/>
    </location>
    <ligand>
        <name>ATP</name>
        <dbReference type="ChEBI" id="CHEBI:30616"/>
    </ligand>
</feature>
<keyword evidence="4 8" id="KW-0819">tRNA processing</keyword>
<dbReference type="CDD" id="cd01992">
    <property type="entry name" value="TilS_N"/>
    <property type="match status" value="1"/>
</dbReference>
<accession>A0A250G157</accession>
<dbReference type="NCBIfam" id="TIGR02433">
    <property type="entry name" value="lysidine_TilS_C"/>
    <property type="match status" value="1"/>
</dbReference>
<dbReference type="Pfam" id="PF11734">
    <property type="entry name" value="TilS_C"/>
    <property type="match status" value="1"/>
</dbReference>
<evidence type="ECO:0000313" key="11">
    <source>
        <dbReference type="Proteomes" id="UP000243136"/>
    </source>
</evidence>
<dbReference type="Proteomes" id="UP000243136">
    <property type="component" value="Chromosome"/>
</dbReference>
<gene>
    <name evidence="8 10" type="primary">tilS</name>
    <name evidence="10" type="ORF">CGC56_02490</name>
</gene>
<dbReference type="EMBL" id="CP022388">
    <property type="protein sequence ID" value="ATA91130.1"/>
    <property type="molecule type" value="Genomic_DNA"/>
</dbReference>
<evidence type="ECO:0000256" key="8">
    <source>
        <dbReference type="HAMAP-Rule" id="MF_01161"/>
    </source>
</evidence>
<dbReference type="AlphaFoldDB" id="A0A250G157"/>
<comment type="domain">
    <text evidence="8">The N-terminal region contains the highly conserved SGGXDS motif, predicted to be a P-loop motif involved in ATP binding.</text>
</comment>
<dbReference type="InterPro" id="IPR014729">
    <property type="entry name" value="Rossmann-like_a/b/a_fold"/>
</dbReference>
<dbReference type="InterPro" id="IPR011063">
    <property type="entry name" value="TilS/TtcA_N"/>
</dbReference>
<evidence type="ECO:0000256" key="1">
    <source>
        <dbReference type="ARBA" id="ARBA00004496"/>
    </source>
</evidence>
<dbReference type="SUPFAM" id="SSF56037">
    <property type="entry name" value="PheT/TilS domain"/>
    <property type="match status" value="1"/>
</dbReference>
<feature type="domain" description="Lysidine-tRNA(Ile) synthetase C-terminal" evidence="9">
    <location>
        <begin position="357"/>
        <end position="429"/>
    </location>
</feature>
<dbReference type="RefSeq" id="WP_095916735.1">
    <property type="nucleotide sequence ID" value="NZ_CP022388.1"/>
</dbReference>
<reference evidence="11" key="1">
    <citation type="submission" date="2017-06" db="EMBL/GenBank/DDBJ databases">
        <title>Capnocytophaga spp. assemblies.</title>
        <authorList>
            <person name="Gulvik C.A."/>
        </authorList>
    </citation>
    <scope>NUCLEOTIDE SEQUENCE [LARGE SCALE GENOMIC DNA]</scope>
    <source>
        <strain evidence="11">H5594</strain>
    </source>
</reference>
<keyword evidence="5 8" id="KW-0547">Nucleotide-binding</keyword>
<proteinExistence type="inferred from homology"/>
<evidence type="ECO:0000256" key="7">
    <source>
        <dbReference type="ARBA" id="ARBA00048539"/>
    </source>
</evidence>
<keyword evidence="6 8" id="KW-0067">ATP-binding</keyword>
<dbReference type="GO" id="GO:0005524">
    <property type="term" value="F:ATP binding"/>
    <property type="evidence" value="ECO:0007669"/>
    <property type="project" value="UniProtKB-UniRule"/>
</dbReference>
<keyword evidence="3 8" id="KW-0436">Ligase</keyword>
<dbReference type="PANTHER" id="PTHR43033">
    <property type="entry name" value="TRNA(ILE)-LYSIDINE SYNTHASE-RELATED"/>
    <property type="match status" value="1"/>
</dbReference>
<dbReference type="SMART" id="SM00977">
    <property type="entry name" value="TilS_C"/>
    <property type="match status" value="1"/>
</dbReference>
<dbReference type="PANTHER" id="PTHR43033:SF1">
    <property type="entry name" value="TRNA(ILE)-LYSIDINE SYNTHASE-RELATED"/>
    <property type="match status" value="1"/>
</dbReference>
<keyword evidence="2 8" id="KW-0963">Cytoplasm</keyword>
<dbReference type="HAMAP" id="MF_01161">
    <property type="entry name" value="tRNA_Ile_lys_synt"/>
    <property type="match status" value="1"/>
</dbReference>
<dbReference type="GO" id="GO:0032267">
    <property type="term" value="F:tRNA(Ile)-lysidine synthase activity"/>
    <property type="evidence" value="ECO:0007669"/>
    <property type="project" value="UniProtKB-EC"/>
</dbReference>
<evidence type="ECO:0000256" key="4">
    <source>
        <dbReference type="ARBA" id="ARBA00022694"/>
    </source>
</evidence>
<comment type="function">
    <text evidence="8">Ligates lysine onto the cytidine present at position 34 of the AUA codon-specific tRNA(Ile) that contains the anticodon CAU, in an ATP-dependent manner. Cytidine is converted to lysidine, thus changing the amino acid specificity of the tRNA from methionine to isoleucine.</text>
</comment>
<evidence type="ECO:0000259" key="9">
    <source>
        <dbReference type="SMART" id="SM00977"/>
    </source>
</evidence>
<dbReference type="InterPro" id="IPR012094">
    <property type="entry name" value="tRNA_Ile_lys_synt"/>
</dbReference>
<evidence type="ECO:0000313" key="10">
    <source>
        <dbReference type="EMBL" id="ATA91130.1"/>
    </source>
</evidence>
<dbReference type="InterPro" id="IPR012796">
    <property type="entry name" value="Lysidine-tRNA-synth_C"/>
</dbReference>
<sequence>MEKRFSQHIQKFLQDDDVILLAISGGLDSIVLFHLLHKLDFEMVLAHCNFQLRGAESDADAKFVQNLAQSKGIRCFVKTFDTHKYAESNGLNTQLAARKLRYDWFEQLRQDQDCQYIVTAHHADDDLETFLINLSRGTGIKGLLGIPEKNGNIIRPFLVFSRDEILQYANKHQLKWREDSSNATDNYLRNRIRHHVLPKLKELHPQFLENFKNTQDFMNQSVIFIEEQIVTIKEQIFSFKDEMIYIDLEKMSSLKNLDFLLHQIFYPYGFSNVSELKKMMKATSGKQLISDTHRLLKDRNIWILKPRIINQSSSFLLKKTDKIVEKPLSLVFENVIAYTSNTAQTIFVDADLLEYPLKIRAWQSGDVFYPIGLNQKKKVSKFFKDEKLSIFEKEDQWLLVSGEKIVWIIGRRADNRFRVTSKTVNILKITLK</sequence>
<comment type="subcellular location">
    <subcellularLocation>
        <location evidence="1 8">Cytoplasm</location>
    </subcellularLocation>
</comment>
<dbReference type="SUPFAM" id="SSF52402">
    <property type="entry name" value="Adenine nucleotide alpha hydrolases-like"/>
    <property type="match status" value="1"/>
</dbReference>
<dbReference type="Gene3D" id="3.40.50.620">
    <property type="entry name" value="HUPs"/>
    <property type="match status" value="1"/>
</dbReference>
<comment type="similarity">
    <text evidence="8">Belongs to the tRNA(Ile)-lysidine synthase family.</text>
</comment>
<dbReference type="Pfam" id="PF01171">
    <property type="entry name" value="ATP_bind_3"/>
    <property type="match status" value="1"/>
</dbReference>
<dbReference type="NCBIfam" id="TIGR02432">
    <property type="entry name" value="lysidine_TilS_N"/>
    <property type="match status" value="1"/>
</dbReference>
<comment type="catalytic activity">
    <reaction evidence="7 8">
        <text>cytidine(34) in tRNA(Ile2) + L-lysine + ATP = lysidine(34) in tRNA(Ile2) + AMP + diphosphate + H(+)</text>
        <dbReference type="Rhea" id="RHEA:43744"/>
        <dbReference type="Rhea" id="RHEA-COMP:10625"/>
        <dbReference type="Rhea" id="RHEA-COMP:10670"/>
        <dbReference type="ChEBI" id="CHEBI:15378"/>
        <dbReference type="ChEBI" id="CHEBI:30616"/>
        <dbReference type="ChEBI" id="CHEBI:32551"/>
        <dbReference type="ChEBI" id="CHEBI:33019"/>
        <dbReference type="ChEBI" id="CHEBI:82748"/>
        <dbReference type="ChEBI" id="CHEBI:83665"/>
        <dbReference type="ChEBI" id="CHEBI:456215"/>
        <dbReference type="EC" id="6.3.4.19"/>
    </reaction>
</comment>
<dbReference type="GO" id="GO:0005737">
    <property type="term" value="C:cytoplasm"/>
    <property type="evidence" value="ECO:0007669"/>
    <property type="project" value="UniProtKB-SubCell"/>
</dbReference>
<dbReference type="GO" id="GO:0006400">
    <property type="term" value="P:tRNA modification"/>
    <property type="evidence" value="ECO:0007669"/>
    <property type="project" value="UniProtKB-UniRule"/>
</dbReference>